<feature type="compositionally biased region" description="Basic and acidic residues" evidence="3">
    <location>
        <begin position="1121"/>
        <end position="1132"/>
    </location>
</feature>
<feature type="compositionally biased region" description="Pro residues" evidence="3">
    <location>
        <begin position="335"/>
        <end position="344"/>
    </location>
</feature>
<dbReference type="eggNOG" id="ENOG502QS95">
    <property type="taxonomic scope" value="Eukaryota"/>
</dbReference>
<keyword evidence="6" id="KW-1185">Reference proteome</keyword>
<dbReference type="GO" id="GO:0030010">
    <property type="term" value="P:establishment of cell polarity"/>
    <property type="evidence" value="ECO:0000318"/>
    <property type="project" value="GO_Central"/>
</dbReference>
<feature type="compositionally biased region" description="Polar residues" evidence="3">
    <location>
        <begin position="522"/>
        <end position="532"/>
    </location>
</feature>
<dbReference type="InterPro" id="IPR051825">
    <property type="entry name" value="SRCIN1"/>
</dbReference>
<dbReference type="FunCoup" id="Q5K9A7">
    <property type="interactions" value="45"/>
</dbReference>
<evidence type="ECO:0000256" key="2">
    <source>
        <dbReference type="SAM" id="Coils"/>
    </source>
</evidence>
<keyword evidence="1 2" id="KW-0175">Coiled coil</keyword>
<dbReference type="EMBL" id="AE017351">
    <property type="protein sequence ID" value="AAW46343.1"/>
    <property type="molecule type" value="Genomic_DNA"/>
</dbReference>
<evidence type="ECO:0000256" key="1">
    <source>
        <dbReference type="ARBA" id="ARBA00023054"/>
    </source>
</evidence>
<dbReference type="VEuPathDB" id="FungiDB:CNK02600"/>
<dbReference type="OMA" id="WSRKQAS"/>
<feature type="compositionally biased region" description="Polar residues" evidence="3">
    <location>
        <begin position="1092"/>
        <end position="1116"/>
    </location>
</feature>
<feature type="region of interest" description="Disordered" evidence="3">
    <location>
        <begin position="751"/>
        <end position="774"/>
    </location>
</feature>
<feature type="region of interest" description="Disordered" evidence="3">
    <location>
        <begin position="160"/>
        <end position="636"/>
    </location>
</feature>
<sequence>MSKNISYPVPQQEPYQSQPTVRNGNGYYRTSSGFTQRHGRQTSGSRSYPSALDSSITRLLVTTKQLLQGLDQWSHGLISEIDVSDIYVRLGNGFETCVQAFSRVGIDTRELSSIPQDLRNCLEHCLSQDPSPDSLDRFLPEIRNIIQYLLQGLKQKQMQYKRLQERNRQYESSSSLAGTTSTVGDGSQASVAHSQPVGIPGQRRPSEDYPSDPRFSARSGTSTSSASPPVSSQLSQLSSTQLTAQPRSASNPALAERERRPAPSRPPPPDAFRPARPPGPRRPSSPVGSQTPQENIHSVMSRGGESQQSHSPSYDIPTIAIVPDSRSNSGTGPNPAAPSPPPAKPNLTINTDKPIPPRPDRFARDSYGRPISRFSVDSDASAGSPVVETGAVETGAVDVQSRAMDSVPEEGERKSAELKRRPRASVDRSSRASGSGSSDRGHQTQQSECTAPSLPMLDFPRNISLHPATPPAVRNPLPATSTHAPTLPPPESLPIPEVPPETRATLAALERSDALERRASKRFSSYTFNNLNSSSSPRASPQRPTRRAVNNAREQLASGGTLPEGVGLGMGLHERAGSRGGSPKLERVREAGEEPEGSGATIEPSSPTGSVRVLKTPPLSPSATPRPPSHPAFSDPNRMNVFLQIGRKTKRHVLELPITLEALKLVFMERFEYDPGKEDFPDVYIRDRDGMEYELEGVEDLREGCTLCLNIEPLDQVKLHIDSTFATLVQEMKELRQALDKERETTKRLSVLASPSVAGDPASLTPSTSPLQPPASAISLPAPTPLVVGPSEDHLKQIQEQHEELESLRRELAITRQSHAEHINESSAIISSLKDEIAQIKKVTSTNPNSNRGLVDRSKAELDTQCTETIKAVEDITDIVDAARIDAYKRFVTPSKQQMATIQSDLQKARQLVEDFTSAVKIADPTWRGTWQTELHRVMEEQKLLHHQTKLCGDLKKDLEDAESMLGNVQTFVEQRVAGTRTARIRVGADAEVEGGGISSLLMEIRTKDSDPEQRLRAIEAQQRARARERANKVDEFEAELKGFVGGKRLKKTGGAEEVDRLRGRKDEVLRVQLTGSSGVGAITPQITGQSAKAISPQGTGQSVNTVISGSGSAPTTPAKVEGKEKEPEEMLVKSSSAASLASSNAAPEGVSPGVSPAKDQPLVETKEEADV</sequence>
<dbReference type="InterPro" id="IPR005613">
    <property type="entry name" value="AIP3_C"/>
</dbReference>
<dbReference type="Pfam" id="PF23153">
    <property type="entry name" value="Aip3p_Bud6_N"/>
    <property type="match status" value="1"/>
</dbReference>
<dbReference type="STRING" id="214684.Q5K9A7"/>
<dbReference type="PANTHER" id="PTHR22741">
    <property type="entry name" value="P140CAP/SNIP-RELATED"/>
    <property type="match status" value="1"/>
</dbReference>
<dbReference type="OrthoDB" id="783096at2759"/>
<feature type="domain" description="Actin interacting protein 3 C-terminal" evidence="4">
    <location>
        <begin position="642"/>
        <end position="1068"/>
    </location>
</feature>
<name>Q5K9A7_CRYD1</name>
<organism evidence="5 6">
    <name type="scientific">Cryptococcus deneoformans (strain JEC21 / ATCC MYA-565)</name>
    <name type="common">Cryptococcus neoformans var. neoformans serotype D</name>
    <dbReference type="NCBI Taxonomy" id="214684"/>
    <lineage>
        <taxon>Eukaryota</taxon>
        <taxon>Fungi</taxon>
        <taxon>Dikarya</taxon>
        <taxon>Basidiomycota</taxon>
        <taxon>Agaricomycotina</taxon>
        <taxon>Tremellomycetes</taxon>
        <taxon>Tremellales</taxon>
        <taxon>Cryptococcaceae</taxon>
        <taxon>Cryptococcus</taxon>
        <taxon>Cryptococcus neoformans species complex</taxon>
    </lineage>
</organism>
<dbReference type="GeneID" id="3254432"/>
<dbReference type="InParanoid" id="Q5K9A7"/>
<dbReference type="GO" id="GO:0051286">
    <property type="term" value="C:cell tip"/>
    <property type="evidence" value="ECO:0000318"/>
    <property type="project" value="GO_Central"/>
</dbReference>
<dbReference type="GO" id="GO:0005519">
    <property type="term" value="F:cytoskeletal regulatory protein binding"/>
    <property type="evidence" value="ECO:0007669"/>
    <property type="project" value="InterPro"/>
</dbReference>
<feature type="compositionally biased region" description="Low complexity" evidence="3">
    <location>
        <begin position="761"/>
        <end position="774"/>
    </location>
</feature>
<feature type="compositionally biased region" description="Low complexity" evidence="3">
    <location>
        <begin position="533"/>
        <end position="543"/>
    </location>
</feature>
<evidence type="ECO:0000256" key="3">
    <source>
        <dbReference type="SAM" id="MobiDB-lite"/>
    </source>
</evidence>
<dbReference type="Proteomes" id="UP000002149">
    <property type="component" value="Chromosome 11"/>
</dbReference>
<dbReference type="Gene3D" id="1.20.58.1540">
    <property type="entry name" value="Actin interacting protein 3, C-terminal domain"/>
    <property type="match status" value="1"/>
</dbReference>
<feature type="compositionally biased region" description="Polar residues" evidence="3">
    <location>
        <begin position="13"/>
        <end position="50"/>
    </location>
</feature>
<evidence type="ECO:0000259" key="4">
    <source>
        <dbReference type="SMART" id="SM00806"/>
    </source>
</evidence>
<dbReference type="PaxDb" id="214684-Q5K9A7"/>
<reference evidence="5 6" key="1">
    <citation type="journal article" date="2005" name="Science">
        <title>The genome of the basidiomycetous yeast and human pathogen Cryptococcus neoformans.</title>
        <authorList>
            <person name="Loftus B.J."/>
            <person name="Fung E."/>
            <person name="Roncaglia P."/>
            <person name="Rowley D."/>
            <person name="Amedeo P."/>
            <person name="Bruno D."/>
            <person name="Vamathevan J."/>
            <person name="Miranda M."/>
            <person name="Anderson I.J."/>
            <person name="Fraser J.A."/>
            <person name="Allen J.E."/>
            <person name="Bosdet I.E."/>
            <person name="Brent M.R."/>
            <person name="Chiu R."/>
            <person name="Doering T.L."/>
            <person name="Donlin M.J."/>
            <person name="D'Souza C.A."/>
            <person name="Fox D.S."/>
            <person name="Grinberg V."/>
            <person name="Fu J."/>
            <person name="Fukushima M."/>
            <person name="Haas B.J."/>
            <person name="Huang J.C."/>
            <person name="Janbon G."/>
            <person name="Jones S.J."/>
            <person name="Koo H.L."/>
            <person name="Krzywinski M.I."/>
            <person name="Kwon-Chung J.K."/>
            <person name="Lengeler K.B."/>
            <person name="Maiti R."/>
            <person name="Marra M.A."/>
            <person name="Marra R.E."/>
            <person name="Mathewson C.A."/>
            <person name="Mitchell T.G."/>
            <person name="Pertea M."/>
            <person name="Riggs F.R."/>
            <person name="Salzberg S.L."/>
            <person name="Schein J.E."/>
            <person name="Shvartsbeyn A."/>
            <person name="Shin H."/>
            <person name="Shumway M."/>
            <person name="Specht C.A."/>
            <person name="Suh B.B."/>
            <person name="Tenney A."/>
            <person name="Utterback T.R."/>
            <person name="Wickes B.L."/>
            <person name="Wortman J.R."/>
            <person name="Wye N.H."/>
            <person name="Kronstad J.W."/>
            <person name="Lodge J.K."/>
            <person name="Heitman J."/>
            <person name="Davis R.W."/>
            <person name="Fraser C.M."/>
            <person name="Hyman R.W."/>
        </authorList>
    </citation>
    <scope>NUCLEOTIDE SEQUENCE [LARGE SCALE GENOMIC DNA]</scope>
    <source>
        <strain evidence="6">JEC21 / ATCC MYA-565</strain>
    </source>
</reference>
<accession>Q5K9A7</accession>
<evidence type="ECO:0000313" key="6">
    <source>
        <dbReference type="Proteomes" id="UP000002149"/>
    </source>
</evidence>
<dbReference type="KEGG" id="cne:CNK02600"/>
<feature type="compositionally biased region" description="Polar residues" evidence="3">
    <location>
        <begin position="287"/>
        <end position="312"/>
    </location>
</feature>
<dbReference type="InterPro" id="IPR022782">
    <property type="entry name" value="AIP3-like_C"/>
</dbReference>
<feature type="compositionally biased region" description="Pro residues" evidence="3">
    <location>
        <begin position="486"/>
        <end position="499"/>
    </location>
</feature>
<feature type="region of interest" description="Disordered" evidence="3">
    <location>
        <begin position="1092"/>
        <end position="1172"/>
    </location>
</feature>
<feature type="compositionally biased region" description="Polar residues" evidence="3">
    <location>
        <begin position="170"/>
        <end position="193"/>
    </location>
</feature>
<feature type="compositionally biased region" description="Low complexity" evidence="3">
    <location>
        <begin position="216"/>
        <end position="246"/>
    </location>
</feature>
<feature type="compositionally biased region" description="Basic and acidic residues" evidence="3">
    <location>
        <begin position="358"/>
        <end position="367"/>
    </location>
</feature>
<dbReference type="RefSeq" id="XP_567860.1">
    <property type="nucleotide sequence ID" value="XM_567860.2"/>
</dbReference>
<gene>
    <name evidence="5" type="ordered locus">CNK02600</name>
</gene>
<dbReference type="Pfam" id="PF03915">
    <property type="entry name" value="AIP3"/>
    <property type="match status" value="1"/>
</dbReference>
<dbReference type="PANTHER" id="PTHR22741:SF10">
    <property type="entry name" value="COILED-COIL DOMAIN-CONTAINING PROTEIN CG32809"/>
    <property type="match status" value="1"/>
</dbReference>
<feature type="compositionally biased region" description="Basic and acidic residues" evidence="3">
    <location>
        <begin position="410"/>
        <end position="430"/>
    </location>
</feature>
<feature type="coiled-coil region" evidence="2">
    <location>
        <begin position="791"/>
        <end position="825"/>
    </location>
</feature>
<dbReference type="InterPro" id="IPR056279">
    <property type="entry name" value="Aip3p_Bud6_N"/>
</dbReference>
<protein>
    <submittedName>
        <fullName evidence="5">Cytoskeletal regulatory protein binding protein, putative</fullName>
    </submittedName>
</protein>
<feature type="region of interest" description="Disordered" evidence="3">
    <location>
        <begin position="1"/>
        <end position="50"/>
    </location>
</feature>
<feature type="compositionally biased region" description="Pro residues" evidence="3">
    <location>
        <begin position="263"/>
        <end position="283"/>
    </location>
</feature>
<evidence type="ECO:0000313" key="5">
    <source>
        <dbReference type="EMBL" id="AAW46343.1"/>
    </source>
</evidence>
<dbReference type="HOGENOM" id="CLU_005287_0_0_1"/>
<dbReference type="SMART" id="SM00806">
    <property type="entry name" value="AIP3"/>
    <property type="match status" value="1"/>
</dbReference>
<feature type="compositionally biased region" description="Low complexity" evidence="3">
    <location>
        <begin position="1135"/>
        <end position="1147"/>
    </location>
</feature>
<dbReference type="AlphaFoldDB" id="Q5K9A7"/>
<dbReference type="GO" id="GO:0005737">
    <property type="term" value="C:cytoplasm"/>
    <property type="evidence" value="ECO:0000318"/>
    <property type="project" value="GO_Central"/>
</dbReference>
<proteinExistence type="predicted"/>
<feature type="compositionally biased region" description="Pro residues" evidence="3">
    <location>
        <begin position="618"/>
        <end position="630"/>
    </location>
</feature>